<keyword evidence="2 5" id="KW-0479">Metal-binding</keyword>
<protein>
    <submittedName>
        <fullName evidence="7">2-desacetyl-2-hydroxyethyl bacteriochlorophyllide A dehydrogenase</fullName>
    </submittedName>
</protein>
<dbReference type="InterPro" id="IPR013149">
    <property type="entry name" value="ADH-like_C"/>
</dbReference>
<comment type="caution">
    <text evidence="7">The sequence shown here is derived from an EMBL/GenBank/DDBJ whole genome shotgun (WGS) entry which is preliminary data.</text>
</comment>
<dbReference type="InterPro" id="IPR013154">
    <property type="entry name" value="ADH-like_N"/>
</dbReference>
<evidence type="ECO:0000259" key="6">
    <source>
        <dbReference type="SMART" id="SM00829"/>
    </source>
</evidence>
<dbReference type="Pfam" id="PF00107">
    <property type="entry name" value="ADH_zinc_N"/>
    <property type="match status" value="1"/>
</dbReference>
<feature type="domain" description="Enoyl reductase (ER)" evidence="6">
    <location>
        <begin position="9"/>
        <end position="351"/>
    </location>
</feature>
<keyword evidence="8" id="KW-1185">Reference proteome</keyword>
<accession>A0A927N078</accession>
<evidence type="ECO:0000313" key="7">
    <source>
        <dbReference type="EMBL" id="MBE1608528.1"/>
    </source>
</evidence>
<sequence>MKAALFYGGRDIRVEDHPVPEPGPGEVLVRVRAAGICGSDLHPYLERSPPAGGAGVATRRGHELAGEVVELGARVTGLQVGARVGVQPAHLDGCGGCDFCRSGDTHLCPERGLRHGERLQSSGFAEYDISRAANVRVLPDEVSSEAAAILDCYACGVHALVRARLTPATTVVVLGTGAIGMTAGQVARTSGVGKVIMVGNRAAPLKTALDAGAADEVVAAEASDPVEAVLDLTGGRGAEVVLEAVGADSSTLRQGVEMARPGGEVVVLGIFTGTPDFDVRAAYRKELHIRWSNSYSTWGGAPEFRLALDLLAAGRVDAEALITHRFSLNRIADAFHAAADKKGSGAVKVLVRP</sequence>
<dbReference type="InterPro" id="IPR020843">
    <property type="entry name" value="ER"/>
</dbReference>
<evidence type="ECO:0000256" key="5">
    <source>
        <dbReference type="RuleBase" id="RU361277"/>
    </source>
</evidence>
<gene>
    <name evidence="7" type="ORF">HEB94_005376</name>
</gene>
<dbReference type="Gene3D" id="3.40.50.720">
    <property type="entry name" value="NAD(P)-binding Rossmann-like Domain"/>
    <property type="match status" value="1"/>
</dbReference>
<evidence type="ECO:0000256" key="1">
    <source>
        <dbReference type="ARBA" id="ARBA00001947"/>
    </source>
</evidence>
<dbReference type="GO" id="GO:0016491">
    <property type="term" value="F:oxidoreductase activity"/>
    <property type="evidence" value="ECO:0007669"/>
    <property type="project" value="UniProtKB-KW"/>
</dbReference>
<keyword evidence="4" id="KW-0560">Oxidoreductase</keyword>
<dbReference type="RefSeq" id="WP_192752294.1">
    <property type="nucleotide sequence ID" value="NZ_BAABJL010000097.1"/>
</dbReference>
<evidence type="ECO:0000256" key="2">
    <source>
        <dbReference type="ARBA" id="ARBA00022723"/>
    </source>
</evidence>
<dbReference type="PROSITE" id="PS00059">
    <property type="entry name" value="ADH_ZINC"/>
    <property type="match status" value="1"/>
</dbReference>
<dbReference type="InterPro" id="IPR050129">
    <property type="entry name" value="Zn_alcohol_dh"/>
</dbReference>
<dbReference type="InterPro" id="IPR036291">
    <property type="entry name" value="NAD(P)-bd_dom_sf"/>
</dbReference>
<dbReference type="SUPFAM" id="SSF50129">
    <property type="entry name" value="GroES-like"/>
    <property type="match status" value="1"/>
</dbReference>
<evidence type="ECO:0000313" key="8">
    <source>
        <dbReference type="Proteomes" id="UP000638648"/>
    </source>
</evidence>
<dbReference type="Pfam" id="PF08240">
    <property type="entry name" value="ADH_N"/>
    <property type="match status" value="1"/>
</dbReference>
<dbReference type="Proteomes" id="UP000638648">
    <property type="component" value="Unassembled WGS sequence"/>
</dbReference>
<keyword evidence="3 5" id="KW-0862">Zinc</keyword>
<comment type="cofactor">
    <cofactor evidence="1 5">
        <name>Zn(2+)</name>
        <dbReference type="ChEBI" id="CHEBI:29105"/>
    </cofactor>
</comment>
<evidence type="ECO:0000256" key="4">
    <source>
        <dbReference type="ARBA" id="ARBA00023002"/>
    </source>
</evidence>
<dbReference type="GO" id="GO:0008270">
    <property type="term" value="F:zinc ion binding"/>
    <property type="evidence" value="ECO:0007669"/>
    <property type="project" value="InterPro"/>
</dbReference>
<proteinExistence type="inferred from homology"/>
<name>A0A927N078_9ACTN</name>
<dbReference type="InterPro" id="IPR011032">
    <property type="entry name" value="GroES-like_sf"/>
</dbReference>
<dbReference type="PANTHER" id="PTHR43401">
    <property type="entry name" value="L-THREONINE 3-DEHYDROGENASE"/>
    <property type="match status" value="1"/>
</dbReference>
<reference evidence="7" key="1">
    <citation type="submission" date="2020-10" db="EMBL/GenBank/DDBJ databases">
        <title>Sequencing the genomes of 1000 actinobacteria strains.</title>
        <authorList>
            <person name="Klenk H.-P."/>
        </authorList>
    </citation>
    <scope>NUCLEOTIDE SEQUENCE</scope>
    <source>
        <strain evidence="7">DSM 45354</strain>
    </source>
</reference>
<dbReference type="Gene3D" id="3.90.180.10">
    <property type="entry name" value="Medium-chain alcohol dehydrogenases, catalytic domain"/>
    <property type="match status" value="1"/>
</dbReference>
<comment type="similarity">
    <text evidence="5">Belongs to the zinc-containing alcohol dehydrogenase family.</text>
</comment>
<evidence type="ECO:0000256" key="3">
    <source>
        <dbReference type="ARBA" id="ARBA00022833"/>
    </source>
</evidence>
<dbReference type="SMART" id="SM00829">
    <property type="entry name" value="PKS_ER"/>
    <property type="match status" value="1"/>
</dbReference>
<dbReference type="EMBL" id="JADBEM010000001">
    <property type="protein sequence ID" value="MBE1608528.1"/>
    <property type="molecule type" value="Genomic_DNA"/>
</dbReference>
<organism evidence="7 8">
    <name type="scientific">Actinopolymorpha pittospori</name>
    <dbReference type="NCBI Taxonomy" id="648752"/>
    <lineage>
        <taxon>Bacteria</taxon>
        <taxon>Bacillati</taxon>
        <taxon>Actinomycetota</taxon>
        <taxon>Actinomycetes</taxon>
        <taxon>Propionibacteriales</taxon>
        <taxon>Actinopolymorphaceae</taxon>
        <taxon>Actinopolymorpha</taxon>
    </lineage>
</organism>
<dbReference type="SUPFAM" id="SSF51735">
    <property type="entry name" value="NAD(P)-binding Rossmann-fold domains"/>
    <property type="match status" value="1"/>
</dbReference>
<dbReference type="PANTHER" id="PTHR43401:SF2">
    <property type="entry name" value="L-THREONINE 3-DEHYDROGENASE"/>
    <property type="match status" value="1"/>
</dbReference>
<dbReference type="AlphaFoldDB" id="A0A927N078"/>
<dbReference type="InterPro" id="IPR002328">
    <property type="entry name" value="ADH_Zn_CS"/>
</dbReference>